<accession>A0A3D9HPL8</accession>
<dbReference type="PANTHER" id="PTHR34039:SF1">
    <property type="entry name" value="UPF0102 PROTEIN YRAN"/>
    <property type="match status" value="1"/>
</dbReference>
<evidence type="ECO:0000313" key="3">
    <source>
        <dbReference type="EMBL" id="RED51437.1"/>
    </source>
</evidence>
<organism evidence="3 4">
    <name type="scientific">Aestuariispira insulae</name>
    <dbReference type="NCBI Taxonomy" id="1461337"/>
    <lineage>
        <taxon>Bacteria</taxon>
        <taxon>Pseudomonadati</taxon>
        <taxon>Pseudomonadota</taxon>
        <taxon>Alphaproteobacteria</taxon>
        <taxon>Rhodospirillales</taxon>
        <taxon>Kiloniellaceae</taxon>
        <taxon>Aestuariispira</taxon>
    </lineage>
</organism>
<dbReference type="InterPro" id="IPR003509">
    <property type="entry name" value="UPF0102_YraN-like"/>
</dbReference>
<name>A0A3D9HPL8_9PROT</name>
<dbReference type="EMBL" id="QRDW01000003">
    <property type="protein sequence ID" value="RED51437.1"/>
    <property type="molecule type" value="Genomic_DNA"/>
</dbReference>
<dbReference type="SUPFAM" id="SSF52980">
    <property type="entry name" value="Restriction endonuclease-like"/>
    <property type="match status" value="1"/>
</dbReference>
<dbReference type="HAMAP" id="MF_00048">
    <property type="entry name" value="UPF0102"/>
    <property type="match status" value="1"/>
</dbReference>
<protein>
    <recommendedName>
        <fullName evidence="2">UPF0102 protein DFP90_103238</fullName>
    </recommendedName>
</protein>
<evidence type="ECO:0000256" key="1">
    <source>
        <dbReference type="ARBA" id="ARBA00006738"/>
    </source>
</evidence>
<evidence type="ECO:0000313" key="4">
    <source>
        <dbReference type="Proteomes" id="UP000256845"/>
    </source>
</evidence>
<dbReference type="AlphaFoldDB" id="A0A3D9HPL8"/>
<dbReference type="NCBIfam" id="NF009151">
    <property type="entry name" value="PRK12497.1-5"/>
    <property type="match status" value="1"/>
</dbReference>
<dbReference type="PANTHER" id="PTHR34039">
    <property type="entry name" value="UPF0102 PROTEIN YRAN"/>
    <property type="match status" value="1"/>
</dbReference>
<comment type="caution">
    <text evidence="3">The sequence shown here is derived from an EMBL/GenBank/DDBJ whole genome shotgun (WGS) entry which is preliminary data.</text>
</comment>
<gene>
    <name evidence="3" type="ORF">DFP90_103238</name>
</gene>
<dbReference type="InterPro" id="IPR011335">
    <property type="entry name" value="Restrct_endonuc-II-like"/>
</dbReference>
<dbReference type="InterPro" id="IPR011856">
    <property type="entry name" value="tRNA_endonuc-like_dom_sf"/>
</dbReference>
<keyword evidence="3" id="KW-0255">Endonuclease</keyword>
<evidence type="ECO:0000256" key="2">
    <source>
        <dbReference type="HAMAP-Rule" id="MF_00048"/>
    </source>
</evidence>
<dbReference type="GO" id="GO:0003676">
    <property type="term" value="F:nucleic acid binding"/>
    <property type="evidence" value="ECO:0007669"/>
    <property type="project" value="InterPro"/>
</dbReference>
<dbReference type="RefSeq" id="WP_115936327.1">
    <property type="nucleotide sequence ID" value="NZ_QRDW01000003.1"/>
</dbReference>
<keyword evidence="4" id="KW-1185">Reference proteome</keyword>
<proteinExistence type="inferred from homology"/>
<dbReference type="Pfam" id="PF02021">
    <property type="entry name" value="UPF0102"/>
    <property type="match status" value="1"/>
</dbReference>
<dbReference type="GO" id="GO:0004519">
    <property type="term" value="F:endonuclease activity"/>
    <property type="evidence" value="ECO:0007669"/>
    <property type="project" value="UniProtKB-KW"/>
</dbReference>
<dbReference type="Proteomes" id="UP000256845">
    <property type="component" value="Unassembled WGS sequence"/>
</dbReference>
<dbReference type="Gene3D" id="3.40.1350.10">
    <property type="match status" value="1"/>
</dbReference>
<sequence>MPAERARNYQKGLKAERRAVWWLRLKGYRILGSRVKTPVGEIDLLAKRGTVLVAVEVKTRPHIADAMEAIPPRQWQRIAKALEWWLAGHQQKSFSNKPPDLRFDAVFISPGSWPRHIRDAWRPGGLK</sequence>
<reference evidence="3 4" key="1">
    <citation type="submission" date="2018-07" db="EMBL/GenBank/DDBJ databases">
        <title>Genomic Encyclopedia of Type Strains, Phase III (KMG-III): the genomes of soil and plant-associated and newly described type strains.</title>
        <authorList>
            <person name="Whitman W."/>
        </authorList>
    </citation>
    <scope>NUCLEOTIDE SEQUENCE [LARGE SCALE GENOMIC DNA]</scope>
    <source>
        <strain evidence="3 4">CECT 8488</strain>
    </source>
</reference>
<keyword evidence="3" id="KW-0540">Nuclease</keyword>
<dbReference type="OrthoDB" id="9812968at2"/>
<comment type="similarity">
    <text evidence="1 2">Belongs to the UPF0102 family.</text>
</comment>
<keyword evidence="3" id="KW-0378">Hydrolase</keyword>